<dbReference type="CDD" id="cd14798">
    <property type="entry name" value="RX-CC_like"/>
    <property type="match status" value="1"/>
</dbReference>
<gene>
    <name evidence="12" type="primary">ga22959</name>
    <name evidence="12" type="ORF">PR202_ga22959</name>
</gene>
<dbReference type="GO" id="GO:0009626">
    <property type="term" value="P:plant-type hypersensitive response"/>
    <property type="evidence" value="ECO:0007669"/>
    <property type="project" value="UniProtKB-ARBA"/>
</dbReference>
<name>A0AAV5D2Z5_ELECO</name>
<evidence type="ECO:0000259" key="8">
    <source>
        <dbReference type="Pfam" id="PF00931"/>
    </source>
</evidence>
<dbReference type="Gene3D" id="1.10.8.430">
    <property type="entry name" value="Helical domain of apoptotic protease-activating factors"/>
    <property type="match status" value="1"/>
</dbReference>
<evidence type="ECO:0000313" key="13">
    <source>
        <dbReference type="Proteomes" id="UP001054889"/>
    </source>
</evidence>
<feature type="domain" description="NB-ARC" evidence="8">
    <location>
        <begin position="291"/>
        <end position="446"/>
    </location>
</feature>
<evidence type="ECO:0000313" key="12">
    <source>
        <dbReference type="EMBL" id="GJN05338.1"/>
    </source>
</evidence>
<accession>A0AAV5D2Z5</accession>
<dbReference type="PANTHER" id="PTHR23155:SF1235">
    <property type="entry name" value="OS01G0335700 PROTEIN"/>
    <property type="match status" value="1"/>
</dbReference>
<feature type="coiled-coil region" evidence="7">
    <location>
        <begin position="218"/>
        <end position="245"/>
    </location>
</feature>
<feature type="domain" description="Disease resistance protein winged helix" evidence="10">
    <location>
        <begin position="531"/>
        <end position="601"/>
    </location>
</feature>
<dbReference type="Pfam" id="PF18052">
    <property type="entry name" value="Rx_N"/>
    <property type="match status" value="1"/>
</dbReference>
<dbReference type="GO" id="GO:0042742">
    <property type="term" value="P:defense response to bacterium"/>
    <property type="evidence" value="ECO:0007669"/>
    <property type="project" value="UniProtKB-ARBA"/>
</dbReference>
<dbReference type="Gene3D" id="3.80.10.10">
    <property type="entry name" value="Ribonuclease Inhibitor"/>
    <property type="match status" value="1"/>
</dbReference>
<evidence type="ECO:0000256" key="1">
    <source>
        <dbReference type="ARBA" id="ARBA00008894"/>
    </source>
</evidence>
<reference evidence="12" key="2">
    <citation type="submission" date="2021-12" db="EMBL/GenBank/DDBJ databases">
        <title>Resequencing data analysis of finger millet.</title>
        <authorList>
            <person name="Hatakeyama M."/>
            <person name="Aluri S."/>
            <person name="Balachadran M.T."/>
            <person name="Sivarajan S.R."/>
            <person name="Poveda L."/>
            <person name="Shimizu-Inatsugi R."/>
            <person name="Schlapbach R."/>
            <person name="Sreeman S.M."/>
            <person name="Shimizu K.K."/>
        </authorList>
    </citation>
    <scope>NUCLEOTIDE SEQUENCE</scope>
</reference>
<dbReference type="Pfam" id="PF00931">
    <property type="entry name" value="NB-ARC"/>
    <property type="match status" value="1"/>
</dbReference>
<reference evidence="12" key="1">
    <citation type="journal article" date="2018" name="DNA Res.">
        <title>Multiple hybrid de novo genome assembly of finger millet, an orphan allotetraploid crop.</title>
        <authorList>
            <person name="Hatakeyama M."/>
            <person name="Aluri S."/>
            <person name="Balachadran M.T."/>
            <person name="Sivarajan S.R."/>
            <person name="Patrignani A."/>
            <person name="Gruter S."/>
            <person name="Poveda L."/>
            <person name="Shimizu-Inatsugi R."/>
            <person name="Baeten J."/>
            <person name="Francoijs K.J."/>
            <person name="Nataraja K.N."/>
            <person name="Reddy Y.A.N."/>
            <person name="Phadnis S."/>
            <person name="Ravikumar R.L."/>
            <person name="Schlapbach R."/>
            <person name="Sreeman S.M."/>
            <person name="Shimizu K.K."/>
        </authorList>
    </citation>
    <scope>NUCLEOTIDE SEQUENCE</scope>
</reference>
<keyword evidence="3" id="KW-0677">Repeat</keyword>
<dbReference type="InterPro" id="IPR036388">
    <property type="entry name" value="WH-like_DNA-bd_sf"/>
</dbReference>
<dbReference type="Proteomes" id="UP001054889">
    <property type="component" value="Unassembled WGS sequence"/>
</dbReference>
<dbReference type="InterPro" id="IPR058922">
    <property type="entry name" value="WHD_DRP"/>
</dbReference>
<dbReference type="PRINTS" id="PR00364">
    <property type="entry name" value="DISEASERSIST"/>
</dbReference>
<sequence length="907" mass="100619">MSYVYAFQQLCFVCQPALLIPTTGTADDSPVRVGTSQVGVCGLGDQFREYSAHPHATTKKKKATKTRVLRKSTHIHFRRQSSAAAPAYPDSKQTAARDSPRWISSWGAALSGIMDALPGKLGGLLEQEYELLSGARGDVEFLQMELSSMRAAIRHCESLDNPDAQTGTWIGRVRELAYDIEDWVDLFGIRVDGRAPTSSGFFGWLRRGAKKLATMPDRHVIANELRDLKERVVELSEQRNRYRCDLAVSASPSTVDPRLVALFADPGSLVGLAEPVEEVTRMVTTNTGGRTGIKIVFIIGMAGAGKTTLANAVYKQLEAQKSFECYAFVSVGRKPENICKVLTDMLWKLGGGKHRGIDDINQLIRQLREVLEKKRYLIVVDDLWSSNHWKTIMLCCPENSLESRIITTTRNAALARKCSSGLSECIYNISFLSQADSETLFLKKAFGSGNSCPQYLKDVFDQTVSMCGGLPLAIVSRAGLLAHKQSRDDWERLGLGSLSSSHPDGVKQILNLSYNDLEANLKTCLLYLSLYSDDTKIETERLVRRWIAEGFIPVLRGATTEGTARSYLNDLVKRNLVQPLYMNHENVPRYCTVHPVIHDFIVCKSKDENFATLVDAQQLYVPNNNNSTIRRLSLKNSGKQAHPAVQNEHMDLSHARSITVFSNSDPMPLLTDLKVVRVLDLECCNGPVCLDSLCKLLLLRYLSLRGTDINELPATIGELKWLETLDVRSTKVKELPPSIAKLKKLTHLLTRSTKLPGKIAEMKALQTLSCSVDAMEQLRELTKVTELELFCDEAETPGNETGVTFTGDGFQGVKRLCIRSSSPSMTFESGALPDVQVLELRFKEGLADKSSGVSGIQYLLSLKHIYVEFLQHDAGAMATVDAIRQVVNAPNHQEVTIMVNEELQKTV</sequence>
<dbReference type="Pfam" id="PF23598">
    <property type="entry name" value="LRR_14"/>
    <property type="match status" value="1"/>
</dbReference>
<evidence type="ECO:0000256" key="4">
    <source>
        <dbReference type="ARBA" id="ARBA00022741"/>
    </source>
</evidence>
<dbReference type="InterPro" id="IPR041118">
    <property type="entry name" value="Rx_N"/>
</dbReference>
<dbReference type="InterPro" id="IPR032675">
    <property type="entry name" value="LRR_dom_sf"/>
</dbReference>
<dbReference type="SUPFAM" id="SSF52540">
    <property type="entry name" value="P-loop containing nucleoside triphosphate hydrolases"/>
    <property type="match status" value="1"/>
</dbReference>
<dbReference type="InterPro" id="IPR027417">
    <property type="entry name" value="P-loop_NTPase"/>
</dbReference>
<evidence type="ECO:0000259" key="10">
    <source>
        <dbReference type="Pfam" id="PF23559"/>
    </source>
</evidence>
<keyword evidence="13" id="KW-1185">Reference proteome</keyword>
<dbReference type="Gene3D" id="1.10.10.10">
    <property type="entry name" value="Winged helix-like DNA-binding domain superfamily/Winged helix DNA-binding domain"/>
    <property type="match status" value="1"/>
</dbReference>
<feature type="domain" description="Disease resistance R13L4/SHOC-2-like LRR" evidence="11">
    <location>
        <begin position="654"/>
        <end position="794"/>
    </location>
</feature>
<keyword evidence="2" id="KW-0433">Leucine-rich repeat</keyword>
<evidence type="ECO:0000256" key="5">
    <source>
        <dbReference type="ARBA" id="ARBA00022821"/>
    </source>
</evidence>
<keyword evidence="6 7" id="KW-0175">Coiled coil</keyword>
<keyword evidence="5" id="KW-0611">Plant defense</keyword>
<evidence type="ECO:0008006" key="14">
    <source>
        <dbReference type="Google" id="ProtNLM"/>
    </source>
</evidence>
<evidence type="ECO:0000256" key="2">
    <source>
        <dbReference type="ARBA" id="ARBA00022614"/>
    </source>
</evidence>
<evidence type="ECO:0000256" key="6">
    <source>
        <dbReference type="ARBA" id="ARBA00023054"/>
    </source>
</evidence>
<evidence type="ECO:0000259" key="9">
    <source>
        <dbReference type="Pfam" id="PF18052"/>
    </source>
</evidence>
<dbReference type="InterPro" id="IPR055414">
    <property type="entry name" value="LRR_R13L4/SHOC2-like"/>
</dbReference>
<evidence type="ECO:0000256" key="7">
    <source>
        <dbReference type="SAM" id="Coils"/>
    </source>
</evidence>
<proteinExistence type="inferred from homology"/>
<comment type="caution">
    <text evidence="12">The sequence shown here is derived from an EMBL/GenBank/DDBJ whole genome shotgun (WGS) entry which is preliminary data.</text>
</comment>
<dbReference type="Gene3D" id="3.40.50.300">
    <property type="entry name" value="P-loop containing nucleotide triphosphate hydrolases"/>
    <property type="match status" value="1"/>
</dbReference>
<dbReference type="EMBL" id="BQKI01000012">
    <property type="protein sequence ID" value="GJN05338.1"/>
    <property type="molecule type" value="Genomic_DNA"/>
</dbReference>
<feature type="domain" description="Disease resistance N-terminal" evidence="9">
    <location>
        <begin position="114"/>
        <end position="195"/>
    </location>
</feature>
<comment type="similarity">
    <text evidence="1">Belongs to the disease resistance NB-LRR family.</text>
</comment>
<dbReference type="InterPro" id="IPR038005">
    <property type="entry name" value="RX-like_CC"/>
</dbReference>
<protein>
    <recommendedName>
        <fullName evidence="14">AAA+ ATPase domain-containing protein</fullName>
    </recommendedName>
</protein>
<dbReference type="Pfam" id="PF23559">
    <property type="entry name" value="WHD_DRP"/>
    <property type="match status" value="1"/>
</dbReference>
<dbReference type="InterPro" id="IPR002182">
    <property type="entry name" value="NB-ARC"/>
</dbReference>
<dbReference type="GO" id="GO:0043531">
    <property type="term" value="F:ADP binding"/>
    <property type="evidence" value="ECO:0007669"/>
    <property type="project" value="InterPro"/>
</dbReference>
<organism evidence="12 13">
    <name type="scientific">Eleusine coracana subsp. coracana</name>
    <dbReference type="NCBI Taxonomy" id="191504"/>
    <lineage>
        <taxon>Eukaryota</taxon>
        <taxon>Viridiplantae</taxon>
        <taxon>Streptophyta</taxon>
        <taxon>Embryophyta</taxon>
        <taxon>Tracheophyta</taxon>
        <taxon>Spermatophyta</taxon>
        <taxon>Magnoliopsida</taxon>
        <taxon>Liliopsida</taxon>
        <taxon>Poales</taxon>
        <taxon>Poaceae</taxon>
        <taxon>PACMAD clade</taxon>
        <taxon>Chloridoideae</taxon>
        <taxon>Cynodonteae</taxon>
        <taxon>Eleusininae</taxon>
        <taxon>Eleusine</taxon>
    </lineage>
</organism>
<keyword evidence="4" id="KW-0547">Nucleotide-binding</keyword>
<evidence type="ECO:0000256" key="3">
    <source>
        <dbReference type="ARBA" id="ARBA00022737"/>
    </source>
</evidence>
<dbReference type="AlphaFoldDB" id="A0AAV5D2Z5"/>
<evidence type="ECO:0000259" key="11">
    <source>
        <dbReference type="Pfam" id="PF23598"/>
    </source>
</evidence>
<dbReference type="PANTHER" id="PTHR23155">
    <property type="entry name" value="DISEASE RESISTANCE PROTEIN RP"/>
    <property type="match status" value="1"/>
</dbReference>
<dbReference type="InterPro" id="IPR044974">
    <property type="entry name" value="Disease_R_plants"/>
</dbReference>
<dbReference type="GO" id="GO:0002758">
    <property type="term" value="P:innate immune response-activating signaling pathway"/>
    <property type="evidence" value="ECO:0007669"/>
    <property type="project" value="UniProtKB-ARBA"/>
</dbReference>
<dbReference type="SUPFAM" id="SSF52058">
    <property type="entry name" value="L domain-like"/>
    <property type="match status" value="1"/>
</dbReference>
<dbReference type="InterPro" id="IPR042197">
    <property type="entry name" value="Apaf_helical"/>
</dbReference>
<dbReference type="Gene3D" id="1.20.5.4130">
    <property type="match status" value="1"/>
</dbReference>
<dbReference type="FunFam" id="1.10.10.10:FF:000322">
    <property type="entry name" value="Probable disease resistance protein At1g63360"/>
    <property type="match status" value="1"/>
</dbReference>